<evidence type="ECO:0000256" key="1">
    <source>
        <dbReference type="SAM" id="SignalP"/>
    </source>
</evidence>
<dbReference type="AlphaFoldDB" id="A0A3P6EWB1"/>
<protein>
    <recommendedName>
        <fullName evidence="3">Pectinesterase inhibitor domain-containing protein</fullName>
    </recommendedName>
</protein>
<organism evidence="2">
    <name type="scientific">Brassica oleracea</name>
    <name type="common">Wild cabbage</name>
    <dbReference type="NCBI Taxonomy" id="3712"/>
    <lineage>
        <taxon>Eukaryota</taxon>
        <taxon>Viridiplantae</taxon>
        <taxon>Streptophyta</taxon>
        <taxon>Embryophyta</taxon>
        <taxon>Tracheophyta</taxon>
        <taxon>Spermatophyta</taxon>
        <taxon>Magnoliopsida</taxon>
        <taxon>eudicotyledons</taxon>
        <taxon>Gunneridae</taxon>
        <taxon>Pentapetalae</taxon>
        <taxon>rosids</taxon>
        <taxon>malvids</taxon>
        <taxon>Brassicales</taxon>
        <taxon>Brassicaceae</taxon>
        <taxon>Brassiceae</taxon>
        <taxon>Brassica</taxon>
    </lineage>
</organism>
<feature type="chain" id="PRO_5018203120" description="Pectinesterase inhibitor domain-containing protein" evidence="1">
    <location>
        <begin position="26"/>
        <end position="88"/>
    </location>
</feature>
<feature type="signal peptide" evidence="1">
    <location>
        <begin position="1"/>
        <end position="25"/>
    </location>
</feature>
<sequence length="88" mass="9936">MLRLLKLSLALISLINSSNIPITTATPPGINQNDKTFVQTACNSTIPYNVLLLIVLLLFNHQIRPHQTLLNSAQRQPQIRQKCLVHRL</sequence>
<name>A0A3P6EWB1_BRAOL</name>
<proteinExistence type="predicted"/>
<gene>
    <name evidence="2" type="ORF">BOLC1T02002H</name>
</gene>
<accession>A0A3P6EWB1</accession>
<evidence type="ECO:0000313" key="2">
    <source>
        <dbReference type="EMBL" id="VDD49613.1"/>
    </source>
</evidence>
<dbReference type="EMBL" id="LR031878">
    <property type="protein sequence ID" value="VDD49613.1"/>
    <property type="molecule type" value="Genomic_DNA"/>
</dbReference>
<reference evidence="2" key="1">
    <citation type="submission" date="2018-11" db="EMBL/GenBank/DDBJ databases">
        <authorList>
            <consortium name="Genoscope - CEA"/>
            <person name="William W."/>
        </authorList>
    </citation>
    <scope>NUCLEOTIDE SEQUENCE</scope>
</reference>
<keyword evidence="1" id="KW-0732">Signal</keyword>
<evidence type="ECO:0008006" key="3">
    <source>
        <dbReference type="Google" id="ProtNLM"/>
    </source>
</evidence>